<evidence type="ECO:0000256" key="1">
    <source>
        <dbReference type="SAM" id="SignalP"/>
    </source>
</evidence>
<dbReference type="EnsemblMetazoa" id="AFUN015082-RA">
    <property type="protein sequence ID" value="AFUN015082-PA"/>
    <property type="gene ID" value="AFUN015082"/>
</dbReference>
<dbReference type="AlphaFoldDB" id="A0A182S3U8"/>
<proteinExistence type="predicted"/>
<feature type="chain" id="PRO_5021188377" evidence="1">
    <location>
        <begin position="16"/>
        <end position="49"/>
    </location>
</feature>
<name>A0A182S3U8_ANOFN</name>
<organism evidence="2">
    <name type="scientific">Anopheles funestus</name>
    <name type="common">African malaria mosquito</name>
    <dbReference type="NCBI Taxonomy" id="62324"/>
    <lineage>
        <taxon>Eukaryota</taxon>
        <taxon>Metazoa</taxon>
        <taxon>Ecdysozoa</taxon>
        <taxon>Arthropoda</taxon>
        <taxon>Hexapoda</taxon>
        <taxon>Insecta</taxon>
        <taxon>Pterygota</taxon>
        <taxon>Neoptera</taxon>
        <taxon>Endopterygota</taxon>
        <taxon>Diptera</taxon>
        <taxon>Nematocera</taxon>
        <taxon>Culicoidea</taxon>
        <taxon>Culicidae</taxon>
        <taxon>Anophelinae</taxon>
        <taxon>Anopheles</taxon>
    </lineage>
</organism>
<feature type="signal peptide" evidence="1">
    <location>
        <begin position="1"/>
        <end position="15"/>
    </location>
</feature>
<dbReference type="VEuPathDB" id="VectorBase:AFUN015082"/>
<accession>A0A182S3U8</accession>
<keyword evidence="1" id="KW-0732">Signal</keyword>
<protein>
    <submittedName>
        <fullName evidence="2">Uncharacterized protein</fullName>
    </submittedName>
</protein>
<sequence>MRLLFLALNLAKCRASNQSQDKHRWQMVSGKSNYFSLIIRSFAQEGQPS</sequence>
<reference evidence="2" key="1">
    <citation type="submission" date="2020-05" db="UniProtKB">
        <authorList>
            <consortium name="EnsemblMetazoa"/>
        </authorList>
    </citation>
    <scope>IDENTIFICATION</scope>
    <source>
        <strain evidence="2">FUMOZ</strain>
    </source>
</reference>
<evidence type="ECO:0000313" key="2">
    <source>
        <dbReference type="EnsemblMetazoa" id="AFUN015082-PA"/>
    </source>
</evidence>